<evidence type="ECO:0000313" key="1">
    <source>
        <dbReference type="EMBL" id="HCW93454.1"/>
    </source>
</evidence>
<evidence type="ECO:0000313" key="2">
    <source>
        <dbReference type="Proteomes" id="UP000262325"/>
    </source>
</evidence>
<reference evidence="1 2" key="1">
    <citation type="journal article" date="2018" name="Nat. Biotechnol.">
        <title>A standardized bacterial taxonomy based on genome phylogeny substantially revises the tree of life.</title>
        <authorList>
            <person name="Parks D.H."/>
            <person name="Chuvochina M."/>
            <person name="Waite D.W."/>
            <person name="Rinke C."/>
            <person name="Skarshewski A."/>
            <person name="Chaumeil P.A."/>
            <person name="Hugenholtz P."/>
        </authorList>
    </citation>
    <scope>NUCLEOTIDE SEQUENCE [LARGE SCALE GENOMIC DNA]</scope>
    <source>
        <strain evidence="1">UBA8672</strain>
    </source>
</reference>
<dbReference type="Proteomes" id="UP000262325">
    <property type="component" value="Unassembled WGS sequence"/>
</dbReference>
<sequence>MSKTYVVGDIFKVRDNALQMDKFVVLTRALMDAEHFFLVSVGSFEPWSERTLTFENRYEKTKLDESEIQYLANTSRIKHMGNMNDYRNKIVEILDMKEAV</sequence>
<dbReference type="RefSeq" id="WP_013886757.1">
    <property type="nucleotide sequence ID" value="NZ_JAAZVV010000064.1"/>
</dbReference>
<protein>
    <submittedName>
        <fullName evidence="1">Uncharacterized protein</fullName>
    </submittedName>
</protein>
<dbReference type="OMA" id="FEPWSER"/>
<accession>A0A3D5QCQ6</accession>
<organism evidence="1 2">
    <name type="scientific">Flexistipes sinusarabici</name>
    <dbReference type="NCBI Taxonomy" id="2352"/>
    <lineage>
        <taxon>Bacteria</taxon>
        <taxon>Pseudomonadati</taxon>
        <taxon>Deferribacterota</taxon>
        <taxon>Deferribacteres</taxon>
        <taxon>Deferribacterales</taxon>
        <taxon>Flexistipitaceae</taxon>
        <taxon>Flexistipes</taxon>
    </lineage>
</organism>
<dbReference type="EMBL" id="DPPF01000148">
    <property type="protein sequence ID" value="HCW93454.1"/>
    <property type="molecule type" value="Genomic_DNA"/>
</dbReference>
<dbReference type="AlphaFoldDB" id="A0A3D5QCQ6"/>
<proteinExistence type="predicted"/>
<gene>
    <name evidence="1" type="ORF">DHM44_07210</name>
</gene>
<comment type="caution">
    <text evidence="1">The sequence shown here is derived from an EMBL/GenBank/DDBJ whole genome shotgun (WGS) entry which is preliminary data.</text>
</comment>
<name>A0A3D5QCQ6_FLESI</name>